<dbReference type="Pfam" id="PF07883">
    <property type="entry name" value="Cupin_2"/>
    <property type="match status" value="1"/>
</dbReference>
<dbReference type="EMBL" id="JAVRHR010000003">
    <property type="protein sequence ID" value="MDT0608215.1"/>
    <property type="molecule type" value="Genomic_DNA"/>
</dbReference>
<dbReference type="InterPro" id="IPR014710">
    <property type="entry name" value="RmlC-like_jellyroll"/>
</dbReference>
<sequence>MGDELVMKINPEEALQKLTNQSSQFLKLFEHGTLSLEIYKPEKFDLQQPHSRDEVYVVVSGTGEFINGNNKTTFAPGDFLFVPAGVNHRFENFTEDFSTWVIFYGPEGGEAN</sequence>
<dbReference type="Gene3D" id="2.60.120.10">
    <property type="entry name" value="Jelly Rolls"/>
    <property type="match status" value="1"/>
</dbReference>
<keyword evidence="3" id="KW-1185">Reference proteome</keyword>
<comment type="caution">
    <text evidence="2">The sequence shown here is derived from an EMBL/GenBank/DDBJ whole genome shotgun (WGS) entry which is preliminary data.</text>
</comment>
<reference evidence="2 3" key="1">
    <citation type="submission" date="2023-09" db="EMBL/GenBank/DDBJ databases">
        <authorList>
            <person name="Rey-Velasco X."/>
        </authorList>
    </citation>
    <scope>NUCLEOTIDE SEQUENCE [LARGE SCALE GENOMIC DNA]</scope>
    <source>
        <strain evidence="2 3">F388</strain>
    </source>
</reference>
<dbReference type="RefSeq" id="WP_311352741.1">
    <property type="nucleotide sequence ID" value="NZ_JAVRHR010000003.1"/>
</dbReference>
<evidence type="ECO:0000259" key="1">
    <source>
        <dbReference type="Pfam" id="PF07883"/>
    </source>
</evidence>
<protein>
    <submittedName>
        <fullName evidence="2">Cupin domain-containing protein</fullName>
    </submittedName>
</protein>
<dbReference type="Proteomes" id="UP001255246">
    <property type="component" value="Unassembled WGS sequence"/>
</dbReference>
<dbReference type="InterPro" id="IPR013096">
    <property type="entry name" value="Cupin_2"/>
</dbReference>
<evidence type="ECO:0000313" key="3">
    <source>
        <dbReference type="Proteomes" id="UP001255246"/>
    </source>
</evidence>
<feature type="domain" description="Cupin type-2" evidence="1">
    <location>
        <begin position="38"/>
        <end position="95"/>
    </location>
</feature>
<name>A0ABU3ADF4_9FLAO</name>
<accession>A0ABU3ADF4</accession>
<dbReference type="InterPro" id="IPR011051">
    <property type="entry name" value="RmlC_Cupin_sf"/>
</dbReference>
<evidence type="ECO:0000313" key="2">
    <source>
        <dbReference type="EMBL" id="MDT0608215.1"/>
    </source>
</evidence>
<gene>
    <name evidence="2" type="ORF">RM706_14305</name>
</gene>
<dbReference type="SUPFAM" id="SSF51182">
    <property type="entry name" value="RmlC-like cupins"/>
    <property type="match status" value="1"/>
</dbReference>
<organism evidence="2 3">
    <name type="scientific">Croceitalea rosinachiae</name>
    <dbReference type="NCBI Taxonomy" id="3075596"/>
    <lineage>
        <taxon>Bacteria</taxon>
        <taxon>Pseudomonadati</taxon>
        <taxon>Bacteroidota</taxon>
        <taxon>Flavobacteriia</taxon>
        <taxon>Flavobacteriales</taxon>
        <taxon>Flavobacteriaceae</taxon>
        <taxon>Croceitalea</taxon>
    </lineage>
</organism>
<proteinExistence type="predicted"/>